<gene>
    <name evidence="4" type="ORF">SAMN05216454_102161</name>
</gene>
<evidence type="ECO:0000256" key="1">
    <source>
        <dbReference type="SAM" id="MobiDB-lite"/>
    </source>
</evidence>
<evidence type="ECO:0000313" key="4">
    <source>
        <dbReference type="EMBL" id="SEN32473.1"/>
    </source>
</evidence>
<dbReference type="InterPro" id="IPR051675">
    <property type="entry name" value="Endo/Exo/Phosphatase_dom_1"/>
</dbReference>
<dbReference type="GO" id="GO:0015628">
    <property type="term" value="P:protein secretion by the type II secretion system"/>
    <property type="evidence" value="ECO:0007669"/>
    <property type="project" value="TreeGrafter"/>
</dbReference>
<dbReference type="InterPro" id="IPR004509">
    <property type="entry name" value="Competence_ComEA_HhH"/>
</dbReference>
<organism evidence="4 5">
    <name type="scientific">Peptostreptococcus russellii</name>
    <dbReference type="NCBI Taxonomy" id="215200"/>
    <lineage>
        <taxon>Bacteria</taxon>
        <taxon>Bacillati</taxon>
        <taxon>Bacillota</taxon>
        <taxon>Clostridia</taxon>
        <taxon>Peptostreptococcales</taxon>
        <taxon>Peptostreptococcaceae</taxon>
        <taxon>Peptostreptococcus</taxon>
    </lineage>
</organism>
<keyword evidence="2" id="KW-0472">Membrane</keyword>
<dbReference type="OrthoDB" id="9790239at2"/>
<dbReference type="Proteomes" id="UP000199512">
    <property type="component" value="Unassembled WGS sequence"/>
</dbReference>
<keyword evidence="2" id="KW-1133">Transmembrane helix</keyword>
<proteinExistence type="predicted"/>
<dbReference type="Pfam" id="PF10531">
    <property type="entry name" value="SLBB"/>
    <property type="match status" value="1"/>
</dbReference>
<dbReference type="RefSeq" id="WP_091974166.1">
    <property type="nucleotide sequence ID" value="NZ_CAUWDX010000049.1"/>
</dbReference>
<evidence type="ECO:0000259" key="3">
    <source>
        <dbReference type="SMART" id="SM00278"/>
    </source>
</evidence>
<accession>A0A1H8FL22</accession>
<dbReference type="EMBL" id="FODF01000002">
    <property type="protein sequence ID" value="SEN32473.1"/>
    <property type="molecule type" value="Genomic_DNA"/>
</dbReference>
<dbReference type="AlphaFoldDB" id="A0A1H8FL22"/>
<evidence type="ECO:0000313" key="5">
    <source>
        <dbReference type="Proteomes" id="UP000199512"/>
    </source>
</evidence>
<dbReference type="InterPro" id="IPR003583">
    <property type="entry name" value="Hlx-hairpin-Hlx_DNA-bd_motif"/>
</dbReference>
<feature type="transmembrane region" description="Helical" evidence="2">
    <location>
        <begin position="21"/>
        <end position="40"/>
    </location>
</feature>
<dbReference type="InterPro" id="IPR019554">
    <property type="entry name" value="Soluble_ligand-bd"/>
</dbReference>
<keyword evidence="2" id="KW-0812">Transmembrane</keyword>
<protein>
    <submittedName>
        <fullName evidence="4">Competence protein ComEA</fullName>
    </submittedName>
</protein>
<dbReference type="Gene3D" id="1.10.150.310">
    <property type="entry name" value="Tex RuvX-like domain-like"/>
    <property type="match status" value="1"/>
</dbReference>
<dbReference type="GO" id="GO:0006281">
    <property type="term" value="P:DNA repair"/>
    <property type="evidence" value="ECO:0007669"/>
    <property type="project" value="InterPro"/>
</dbReference>
<dbReference type="Pfam" id="PF12836">
    <property type="entry name" value="HHH_3"/>
    <property type="match status" value="1"/>
</dbReference>
<dbReference type="GO" id="GO:0003677">
    <property type="term" value="F:DNA binding"/>
    <property type="evidence" value="ECO:0007669"/>
    <property type="project" value="InterPro"/>
</dbReference>
<dbReference type="NCBIfam" id="TIGR00426">
    <property type="entry name" value="competence protein ComEA helix-hairpin-helix repeat region"/>
    <property type="match status" value="1"/>
</dbReference>
<dbReference type="SMART" id="SM00278">
    <property type="entry name" value="HhH1"/>
    <property type="match status" value="2"/>
</dbReference>
<dbReference type="STRING" id="215200.SAMN05216454_102161"/>
<feature type="domain" description="Helix-hairpin-helix DNA-binding motif class 1" evidence="3">
    <location>
        <begin position="217"/>
        <end position="236"/>
    </location>
</feature>
<dbReference type="PANTHER" id="PTHR21180:SF32">
    <property type="entry name" value="ENDONUCLEASE_EXONUCLEASE_PHOSPHATASE FAMILY DOMAIN-CONTAINING PROTEIN 1"/>
    <property type="match status" value="1"/>
</dbReference>
<evidence type="ECO:0000256" key="2">
    <source>
        <dbReference type="SAM" id="Phobius"/>
    </source>
</evidence>
<reference evidence="4 5" key="1">
    <citation type="submission" date="2016-10" db="EMBL/GenBank/DDBJ databases">
        <authorList>
            <person name="de Groot N.N."/>
        </authorList>
    </citation>
    <scope>NUCLEOTIDE SEQUENCE [LARGE SCALE GENOMIC DNA]</scope>
    <source>
        <strain evidence="4 5">Calf135</strain>
    </source>
</reference>
<dbReference type="SUPFAM" id="SSF47781">
    <property type="entry name" value="RuvA domain 2-like"/>
    <property type="match status" value="1"/>
</dbReference>
<name>A0A1H8FL22_9FIRM</name>
<feature type="domain" description="Helix-hairpin-helix DNA-binding motif class 1" evidence="3">
    <location>
        <begin position="187"/>
        <end position="206"/>
    </location>
</feature>
<dbReference type="Gene3D" id="3.10.560.10">
    <property type="entry name" value="Outer membrane lipoprotein wza domain like"/>
    <property type="match status" value="1"/>
</dbReference>
<sequence length="240" mass="26840">MKDELKEKLNNINKRKAIFTALIILIVLYRLIFGYTGGIFEKREKINSPQNTEASRVVDKGIEKKENNSNAIIKNEENKKITVYISGAVANPGVITIETDKRLDDAVKKVGGFTKDADLERINLAMKVEDSQHYIIPEKGDDSQLTDSKQDLKRDSQLDGSQSNDTMKSNPNGSSNGKININLADQIQLETIPGVGPSTAKKIIDYREKEGKFSEVEDIKNISGIGDKKFENMKEYISTQ</sequence>
<dbReference type="GO" id="GO:0015627">
    <property type="term" value="C:type II protein secretion system complex"/>
    <property type="evidence" value="ECO:0007669"/>
    <property type="project" value="TreeGrafter"/>
</dbReference>
<dbReference type="PANTHER" id="PTHR21180">
    <property type="entry name" value="ENDONUCLEASE/EXONUCLEASE/PHOSPHATASE FAMILY DOMAIN-CONTAINING PROTEIN 1"/>
    <property type="match status" value="1"/>
</dbReference>
<feature type="compositionally biased region" description="Basic and acidic residues" evidence="1">
    <location>
        <begin position="136"/>
        <end position="157"/>
    </location>
</feature>
<feature type="region of interest" description="Disordered" evidence="1">
    <location>
        <begin position="136"/>
        <end position="178"/>
    </location>
</feature>
<dbReference type="InterPro" id="IPR010994">
    <property type="entry name" value="RuvA_2-like"/>
</dbReference>
<keyword evidence="5" id="KW-1185">Reference proteome</keyword>
<feature type="compositionally biased region" description="Polar residues" evidence="1">
    <location>
        <begin position="158"/>
        <end position="178"/>
    </location>
</feature>